<dbReference type="GeneID" id="37015219"/>
<evidence type="ECO:0000313" key="2">
    <source>
        <dbReference type="EMBL" id="PWN17839.1"/>
    </source>
</evidence>
<protein>
    <recommendedName>
        <fullName evidence="4">Cytochrome P450</fullName>
    </recommendedName>
</protein>
<reference evidence="2 3" key="1">
    <citation type="journal article" date="2018" name="Mol. Biol. Evol.">
        <title>Broad Genomic Sampling Reveals a Smut Pathogenic Ancestry of the Fungal Clade Ustilaginomycotina.</title>
        <authorList>
            <person name="Kijpornyongpan T."/>
            <person name="Mondo S.J."/>
            <person name="Barry K."/>
            <person name="Sandor L."/>
            <person name="Lee J."/>
            <person name="Lipzen A."/>
            <person name="Pangilinan J."/>
            <person name="LaButti K."/>
            <person name="Hainaut M."/>
            <person name="Henrissat B."/>
            <person name="Grigoriev I.V."/>
            <person name="Spatafora J.W."/>
            <person name="Aime M.C."/>
        </authorList>
    </citation>
    <scope>NUCLEOTIDE SEQUENCE [LARGE SCALE GENOMIC DNA]</scope>
    <source>
        <strain evidence="2 3">MCA 4718</strain>
    </source>
</reference>
<dbReference type="EMBL" id="KZ819340">
    <property type="protein sequence ID" value="PWN17839.1"/>
    <property type="molecule type" value="Genomic_DNA"/>
</dbReference>
<evidence type="ECO:0000256" key="1">
    <source>
        <dbReference type="SAM" id="SignalP"/>
    </source>
</evidence>
<dbReference type="STRING" id="1684307.A0A316TWM0"/>
<evidence type="ECO:0000313" key="3">
    <source>
        <dbReference type="Proteomes" id="UP000245942"/>
    </source>
</evidence>
<name>A0A316TWM0_9BASI</name>
<organism evidence="2 3">
    <name type="scientific">Pseudomicrostroma glucosiphilum</name>
    <dbReference type="NCBI Taxonomy" id="1684307"/>
    <lineage>
        <taxon>Eukaryota</taxon>
        <taxon>Fungi</taxon>
        <taxon>Dikarya</taxon>
        <taxon>Basidiomycota</taxon>
        <taxon>Ustilaginomycotina</taxon>
        <taxon>Exobasidiomycetes</taxon>
        <taxon>Microstromatales</taxon>
        <taxon>Microstromatales incertae sedis</taxon>
        <taxon>Pseudomicrostroma</taxon>
    </lineage>
</organism>
<dbReference type="OrthoDB" id="5043642at2759"/>
<dbReference type="InterPro" id="IPR021848">
    <property type="entry name" value="HODM_asu-like"/>
</dbReference>
<evidence type="ECO:0008006" key="4">
    <source>
        <dbReference type="Google" id="ProtNLM"/>
    </source>
</evidence>
<keyword evidence="3" id="KW-1185">Reference proteome</keyword>
<keyword evidence="1" id="KW-0732">Signal</keyword>
<dbReference type="Proteomes" id="UP000245942">
    <property type="component" value="Unassembled WGS sequence"/>
</dbReference>
<sequence length="429" mass="47880">MLDLFLFAAVALACAPILRSLLSRYRKGAEGVSGQPVSEVKCVEKEYAGPPPFIPSPTPFPSLTAETISSHEARDHLFANKTIRHPYFQTMAHQPMSPEHWIEPDHRYLSDLKYKKELVEVQGKVVCDALPCIVEACGEMMDLLSDWLVKRYPGMFQWEAGATGKRLHNLATDTRLSLVDETTQEPKVGIEALKVVSQLVQDDFLIAFPSEANDGSWITAGGLVCFPGFYLLSDKIGLSLHDTHNPVPQFNEKLLKSVERSLTRLQPSAPIERTSWEIVEPEDDLFWAPMAGPLPTRQGRNGAVAKPMRACHESGRSEDACSSEDPSKLLLRLDHQTFVKMPKSGAVFFGVHPMRRPLSSLAETPLLPALLLNIHRDGPQDLMVYKGAPSYEKSVIPYLEKLNQGQLDSGMIKADEVEQAGRLFRERKR</sequence>
<accession>A0A316TWM0</accession>
<feature type="signal peptide" evidence="1">
    <location>
        <begin position="1"/>
        <end position="20"/>
    </location>
</feature>
<dbReference type="Pfam" id="PF11927">
    <property type="entry name" value="HODM_asu-like"/>
    <property type="match status" value="1"/>
</dbReference>
<dbReference type="RefSeq" id="XP_025344999.1">
    <property type="nucleotide sequence ID" value="XM_025493485.1"/>
</dbReference>
<dbReference type="AlphaFoldDB" id="A0A316TWM0"/>
<proteinExistence type="predicted"/>
<feature type="chain" id="PRO_5016407706" description="Cytochrome P450" evidence="1">
    <location>
        <begin position="21"/>
        <end position="429"/>
    </location>
</feature>
<gene>
    <name evidence="2" type="ORF">BCV69DRAFT_285719</name>
</gene>